<feature type="compositionally biased region" description="Low complexity" evidence="1">
    <location>
        <begin position="261"/>
        <end position="270"/>
    </location>
</feature>
<organism evidence="2 3">
    <name type="scientific">Mesorhabditis spiculigera</name>
    <dbReference type="NCBI Taxonomy" id="96644"/>
    <lineage>
        <taxon>Eukaryota</taxon>
        <taxon>Metazoa</taxon>
        <taxon>Ecdysozoa</taxon>
        <taxon>Nematoda</taxon>
        <taxon>Chromadorea</taxon>
        <taxon>Rhabditida</taxon>
        <taxon>Rhabditina</taxon>
        <taxon>Rhabditomorpha</taxon>
        <taxon>Rhabditoidea</taxon>
        <taxon>Rhabditidae</taxon>
        <taxon>Mesorhabditinae</taxon>
        <taxon>Mesorhabditis</taxon>
    </lineage>
</organism>
<keyword evidence="3" id="KW-1185">Reference proteome</keyword>
<proteinExistence type="predicted"/>
<reference evidence="2" key="1">
    <citation type="submission" date="2023-06" db="EMBL/GenBank/DDBJ databases">
        <authorList>
            <person name="Delattre M."/>
        </authorList>
    </citation>
    <scope>NUCLEOTIDE SEQUENCE</scope>
    <source>
        <strain evidence="2">AF72</strain>
    </source>
</reference>
<comment type="caution">
    <text evidence="2">The sequence shown here is derived from an EMBL/GenBank/DDBJ whole genome shotgun (WGS) entry which is preliminary data.</text>
</comment>
<evidence type="ECO:0000256" key="1">
    <source>
        <dbReference type="SAM" id="MobiDB-lite"/>
    </source>
</evidence>
<evidence type="ECO:0000313" key="3">
    <source>
        <dbReference type="Proteomes" id="UP001177023"/>
    </source>
</evidence>
<protein>
    <submittedName>
        <fullName evidence="2">Uncharacterized protein</fullName>
    </submittedName>
</protein>
<accession>A0AA36FW36</accession>
<feature type="compositionally biased region" description="Pro residues" evidence="1">
    <location>
        <begin position="246"/>
        <end position="260"/>
    </location>
</feature>
<dbReference type="EMBL" id="CATQJA010002187">
    <property type="protein sequence ID" value="CAJ0569906.1"/>
    <property type="molecule type" value="Genomic_DNA"/>
</dbReference>
<dbReference type="Proteomes" id="UP001177023">
    <property type="component" value="Unassembled WGS sequence"/>
</dbReference>
<feature type="region of interest" description="Disordered" evidence="1">
    <location>
        <begin position="239"/>
        <end position="272"/>
    </location>
</feature>
<feature type="region of interest" description="Disordered" evidence="1">
    <location>
        <begin position="381"/>
        <end position="401"/>
    </location>
</feature>
<name>A0AA36FW36_9BILA</name>
<sequence length="401" mass="45535">MSPKPPFPEAADDTSEEQLPTMLEDDKNIFVHLHMYPDCADPCIRRIIIPTNRELRTQFFNELKHLAAIEELCIKNDLRLAVPKFTKTDMGIEIIDGIDYPGFKFPKSIFADYQYQPLLEALVAGLWKKNRLLAKEVEVQRETAKDHMRQKCRNEHTFCRTYNDLIPSEQQKVQEFLNEVHQQQQADQAEAKKRMKEVLLNTPIPIGELIKIADPLEKRYLESLQEDIDLAQIQASMLESDGDTPPFMPSPESANPPPLPETATTLPSSSNYSSRTVVLGVRHYPENYPTPPQTGWQTPGPTQSNTPYPHQGLSRNIMAQHIMDTTMITPPPMSAAYGMPIPYPPGLTHHVAPHDQRPGPLQSIAATKFSSYASHHRLLFKKRKTPQLQPVPRPETSELPT</sequence>
<gene>
    <name evidence="2" type="ORF">MSPICULIGERA_LOCUS8361</name>
</gene>
<dbReference type="AlphaFoldDB" id="A0AA36FW36"/>
<evidence type="ECO:0000313" key="2">
    <source>
        <dbReference type="EMBL" id="CAJ0569906.1"/>
    </source>
</evidence>
<feature type="non-terminal residue" evidence="2">
    <location>
        <position position="401"/>
    </location>
</feature>